<proteinExistence type="predicted"/>
<feature type="compositionally biased region" description="Basic and acidic residues" evidence="6">
    <location>
        <begin position="106"/>
        <end position="149"/>
    </location>
</feature>
<evidence type="ECO:0000259" key="8">
    <source>
        <dbReference type="Pfam" id="PF13396"/>
    </source>
</evidence>
<keyword evidence="5 7" id="KW-0472">Membrane</keyword>
<feature type="domain" description="Cardiolipin synthase N-terminal" evidence="8">
    <location>
        <begin position="12"/>
        <end position="57"/>
    </location>
</feature>
<evidence type="ECO:0000256" key="1">
    <source>
        <dbReference type="ARBA" id="ARBA00004651"/>
    </source>
</evidence>
<keyword evidence="4 7" id="KW-1133">Transmembrane helix</keyword>
<evidence type="ECO:0000256" key="6">
    <source>
        <dbReference type="SAM" id="MobiDB-lite"/>
    </source>
</evidence>
<keyword evidence="10" id="KW-1185">Reference proteome</keyword>
<keyword evidence="3 7" id="KW-0812">Transmembrane</keyword>
<dbReference type="Proteomes" id="UP001651050">
    <property type="component" value="Unassembled WGS sequence"/>
</dbReference>
<dbReference type="Pfam" id="PF13396">
    <property type="entry name" value="PLDc_N"/>
    <property type="match status" value="1"/>
</dbReference>
<reference evidence="9 10" key="1">
    <citation type="submission" date="2022-02" db="EMBL/GenBank/DDBJ databases">
        <title>The car tank lid bacteriome: a reservoir of bacteria with potential in bioremediation of fuel.</title>
        <authorList>
            <person name="Vidal-Verdu A."/>
            <person name="Gomez-Martinez D."/>
            <person name="Latorre-Perez A."/>
            <person name="Pereto J."/>
            <person name="Porcar M."/>
        </authorList>
    </citation>
    <scope>NUCLEOTIDE SEQUENCE [LARGE SCALE GENOMIC DNA]</scope>
    <source>
        <strain evidence="9 10">4D.3</strain>
    </source>
</reference>
<feature type="compositionally biased region" description="Low complexity" evidence="6">
    <location>
        <begin position="67"/>
        <end position="82"/>
    </location>
</feature>
<evidence type="ECO:0000256" key="3">
    <source>
        <dbReference type="ARBA" id="ARBA00022692"/>
    </source>
</evidence>
<dbReference type="EMBL" id="JALQCY010000002">
    <property type="protein sequence ID" value="MCK9793230.1"/>
    <property type="molecule type" value="Genomic_DNA"/>
</dbReference>
<sequence length="149" mass="16098">MLRVLPMLAYLALVVYALVDVAQSDEEDGGGIPKGLWILIILLLPFAGSIAWLVVSRRARARRRPAPRTGFPAGPAAAAQYPGRRRTWETDAPADATGADPDDDPEMRWLLEQARLKREREQAARDAGGDAAREAAPRAEEDGRGATAG</sequence>
<comment type="subcellular location">
    <subcellularLocation>
        <location evidence="1">Cell membrane</location>
        <topology evidence="1">Multi-pass membrane protein</topology>
    </subcellularLocation>
</comment>
<dbReference type="RefSeq" id="WP_416343093.1">
    <property type="nucleotide sequence ID" value="NZ_JALQCY010000002.1"/>
</dbReference>
<evidence type="ECO:0000256" key="5">
    <source>
        <dbReference type="ARBA" id="ARBA00023136"/>
    </source>
</evidence>
<evidence type="ECO:0000256" key="7">
    <source>
        <dbReference type="SAM" id="Phobius"/>
    </source>
</evidence>
<organism evidence="9 10">
    <name type="scientific">Isoptericola peretonis</name>
    <dbReference type="NCBI Taxonomy" id="2918523"/>
    <lineage>
        <taxon>Bacteria</taxon>
        <taxon>Bacillati</taxon>
        <taxon>Actinomycetota</taxon>
        <taxon>Actinomycetes</taxon>
        <taxon>Micrococcales</taxon>
        <taxon>Promicromonosporaceae</taxon>
        <taxon>Isoptericola</taxon>
    </lineage>
</organism>
<keyword evidence="2" id="KW-1003">Cell membrane</keyword>
<dbReference type="InterPro" id="IPR027379">
    <property type="entry name" value="CLS_N"/>
</dbReference>
<feature type="transmembrane region" description="Helical" evidence="7">
    <location>
        <begin position="34"/>
        <end position="55"/>
    </location>
</feature>
<evidence type="ECO:0000256" key="2">
    <source>
        <dbReference type="ARBA" id="ARBA00022475"/>
    </source>
</evidence>
<evidence type="ECO:0000313" key="10">
    <source>
        <dbReference type="Proteomes" id="UP001651050"/>
    </source>
</evidence>
<evidence type="ECO:0000256" key="4">
    <source>
        <dbReference type="ARBA" id="ARBA00022989"/>
    </source>
</evidence>
<name>A0ABT0J174_9MICO</name>
<feature type="region of interest" description="Disordered" evidence="6">
    <location>
        <begin position="63"/>
        <end position="149"/>
    </location>
</feature>
<evidence type="ECO:0000313" key="9">
    <source>
        <dbReference type="EMBL" id="MCK9793230.1"/>
    </source>
</evidence>
<gene>
    <name evidence="9" type="ORF">M1843_05655</name>
</gene>
<comment type="caution">
    <text evidence="9">The sequence shown here is derived from an EMBL/GenBank/DDBJ whole genome shotgun (WGS) entry which is preliminary data.</text>
</comment>
<feature type="compositionally biased region" description="Low complexity" evidence="6">
    <location>
        <begin position="90"/>
        <end position="99"/>
    </location>
</feature>
<accession>A0ABT0J174</accession>
<protein>
    <submittedName>
        <fullName evidence="9">PLDc N-terminal domain-containing protein</fullName>
    </submittedName>
</protein>